<feature type="region of interest" description="Disordered" evidence="6">
    <location>
        <begin position="325"/>
        <end position="475"/>
    </location>
</feature>
<dbReference type="RefSeq" id="NP_001070789.1">
    <property type="nucleotide sequence ID" value="NM_001077321.1"/>
</dbReference>
<feature type="compositionally biased region" description="Basic and acidic residues" evidence="6">
    <location>
        <begin position="460"/>
        <end position="474"/>
    </location>
</feature>
<dbReference type="InterPro" id="IPR019734">
    <property type="entry name" value="TPR_rpt"/>
</dbReference>
<dbReference type="GO" id="GO:0005829">
    <property type="term" value="C:cytosol"/>
    <property type="evidence" value="ECO:0000318"/>
    <property type="project" value="GO_Central"/>
</dbReference>
<keyword evidence="2" id="KW-0963">Cytoplasm</keyword>
<dbReference type="SMART" id="SM00028">
    <property type="entry name" value="TPR"/>
    <property type="match status" value="5"/>
</dbReference>
<reference evidence="9" key="2">
    <citation type="journal article" date="2011" name="Oncogene">
        <title>Shared acquired genomic changes in zebrafish and human T-ALL.</title>
        <authorList>
            <person name="Rudner L.A."/>
            <person name="Brown K.H."/>
            <person name="Dobrinski K.P."/>
            <person name="Bradley D.F."/>
            <person name="Garcia M.I."/>
            <person name="Smith A.C."/>
            <person name="Downie J.M."/>
            <person name="Meeker N.D."/>
            <person name="Look A.T."/>
            <person name="Downing J.R."/>
            <person name="Gutierrez A."/>
            <person name="Mullighan C.G."/>
            <person name="Schiffman J.D."/>
            <person name="Lee C."/>
            <person name="Trede N.S."/>
            <person name="Frazer J.K."/>
        </authorList>
    </citation>
    <scope>NUCLEOTIDE SEQUENCE</scope>
</reference>
<sequence>MSGVMSSSCVSVPVEHLDYSFIQSCSDLKQLEQILRVLRSGQEGVYPHLIGFCERRIEMLNPKSAELRTENHPHTAACYTEEEWRSITEDLQVWERSVRMTEAALMRSSIFSSEECVPPVRSSHRVLQTNQEKKTVKTSCAPRPYTDWDRFDVDSACAGESVRNAPAAAAVCPEVQQRLSSCTALTAQEKQTAALREKDKGNEAYRSRDYEEALDYYCRSLSLASSAAVFNNRAQTLIRLQQWPAALSDCDAVLQLEPHNIKALLRRATVHKHLGHQQESHDDLRAVLQIQPQNKTALKLLADVSSTDPPQQTRSTGRRILIQEVEEEEEGAHSEHSGESRGIMGNTHSSSSAGGAAHGDAHTENTPSGHTHTEDTPSGHTHTEDTTSGHTHTEDTPLGHTHDEDTPPGHIQTEDTPRGHTHIEDTSSGQMETTPPGHIHNEATPPGHTPTKDTPPGHTHMMDEEHKETAERHTQSLQLDTHTCAAYTNRALCYIKLERFTEARQDCDSALQIEPTNKKAFYRRALANKGLKDYLSCRSDLQQVLRLDASVTEAQRLLMELTHLMEDRRRMTVHITEVEDEDDEGVVSGAD</sequence>
<evidence type="ECO:0000313" key="8">
    <source>
        <dbReference type="Proteomes" id="UP000000437"/>
    </source>
</evidence>
<dbReference type="EMBL" id="BC124658">
    <property type="protein sequence ID" value="AAI24659.1"/>
    <property type="molecule type" value="mRNA"/>
</dbReference>
<dbReference type="AGR" id="ZFIN:ZDB-GENE-061013-512"/>
<reference evidence="8" key="3">
    <citation type="journal article" date="2013" name="Nature">
        <title>The zebrafish reference genome sequence and its relationship to the human genome.</title>
        <authorList>
            <consortium name="Genome Reference Consortium Zebrafish"/>
            <person name="Howe K."/>
            <person name="Clark M.D."/>
            <person name="Torroja C.F."/>
            <person name="Torrance J."/>
            <person name="Berthelot C."/>
            <person name="Muffato M."/>
            <person name="Collins J.E."/>
            <person name="Humphray S."/>
            <person name="McLaren K."/>
            <person name="Matthews L."/>
            <person name="McLaren S."/>
            <person name="Sealy I."/>
            <person name="Caccamo M."/>
            <person name="Churcher C."/>
            <person name="Scott C."/>
            <person name="Barrett J.C."/>
            <person name="Koch R."/>
            <person name="Rauch G.J."/>
            <person name="White S."/>
            <person name="Chow W."/>
            <person name="Kilian B."/>
            <person name="Quintais L.T."/>
            <person name="Guerra-Assuncao J.A."/>
            <person name="Zhou Y."/>
            <person name="Gu Y."/>
            <person name="Yen J."/>
            <person name="Vogel J.H."/>
            <person name="Eyre T."/>
            <person name="Redmond S."/>
            <person name="Banerjee R."/>
            <person name="Chi J."/>
            <person name="Fu B."/>
            <person name="Langley E."/>
            <person name="Maguire S.F."/>
            <person name="Laird G.K."/>
            <person name="Lloyd D."/>
            <person name="Kenyon E."/>
            <person name="Donaldson S."/>
            <person name="Sehra H."/>
            <person name="Almeida-King J."/>
            <person name="Loveland J."/>
            <person name="Trevanion S."/>
            <person name="Jones M."/>
            <person name="Quail M."/>
            <person name="Willey D."/>
            <person name="Hunt A."/>
            <person name="Burton J."/>
            <person name="Sims S."/>
            <person name="McLay K."/>
            <person name="Plumb B."/>
            <person name="Davis J."/>
            <person name="Clee C."/>
            <person name="Oliver K."/>
            <person name="Clark R."/>
            <person name="Riddle C."/>
            <person name="Elliot D."/>
            <person name="Eliott D."/>
            <person name="Threadgold G."/>
            <person name="Harden G."/>
            <person name="Ware D."/>
            <person name="Begum S."/>
            <person name="Mortimore B."/>
            <person name="Mortimer B."/>
            <person name="Kerry G."/>
            <person name="Heath P."/>
            <person name="Phillimore B."/>
            <person name="Tracey A."/>
            <person name="Corby N."/>
            <person name="Dunn M."/>
            <person name="Johnson C."/>
            <person name="Wood J."/>
            <person name="Clark S."/>
            <person name="Pelan S."/>
            <person name="Griffiths G."/>
            <person name="Smith M."/>
            <person name="Glithero R."/>
            <person name="Howden P."/>
            <person name="Barker N."/>
            <person name="Lloyd C."/>
            <person name="Stevens C."/>
            <person name="Harley J."/>
            <person name="Holt K."/>
            <person name="Panagiotidis G."/>
            <person name="Lovell J."/>
            <person name="Beasley H."/>
            <person name="Henderson C."/>
            <person name="Gordon D."/>
            <person name="Auger K."/>
            <person name="Wright D."/>
            <person name="Collins J."/>
            <person name="Raisen C."/>
            <person name="Dyer L."/>
            <person name="Leung K."/>
            <person name="Robertson L."/>
            <person name="Ambridge K."/>
            <person name="Leongamornlert D."/>
            <person name="McGuire S."/>
            <person name="Gilderthorp R."/>
            <person name="Griffiths C."/>
            <person name="Manthravadi D."/>
            <person name="Nichol S."/>
            <person name="Barker G."/>
            <person name="Whitehead S."/>
            <person name="Kay M."/>
            <person name="Brown J."/>
            <person name="Murnane C."/>
            <person name="Gray E."/>
            <person name="Humphries M."/>
            <person name="Sycamore N."/>
            <person name="Barker D."/>
            <person name="Saunders D."/>
            <person name="Wallis J."/>
            <person name="Babbage A."/>
            <person name="Hammond S."/>
            <person name="Mashreghi-Mohammadi M."/>
            <person name="Barr L."/>
            <person name="Martin S."/>
            <person name="Wray P."/>
            <person name="Ellington A."/>
            <person name="Matthews N."/>
            <person name="Ellwood M."/>
            <person name="Woodmansey R."/>
            <person name="Clark G."/>
            <person name="Cooper J."/>
            <person name="Cooper J."/>
            <person name="Tromans A."/>
            <person name="Grafham D."/>
            <person name="Skuce C."/>
            <person name="Pandian R."/>
            <person name="Andrews R."/>
            <person name="Harrison E."/>
            <person name="Kimberley A."/>
            <person name="Garnett J."/>
            <person name="Fosker N."/>
            <person name="Hall R."/>
            <person name="Garner P."/>
            <person name="Kelly D."/>
            <person name="Bird C."/>
            <person name="Palmer S."/>
            <person name="Gehring I."/>
            <person name="Berger A."/>
            <person name="Dooley C.M."/>
            <person name="Ersan-Urun Z."/>
            <person name="Eser C."/>
            <person name="Geiger H."/>
            <person name="Geisler M."/>
            <person name="Karotki L."/>
            <person name="Kirn A."/>
            <person name="Konantz J."/>
            <person name="Konantz M."/>
            <person name="Oberlander M."/>
            <person name="Rudolph-Geiger S."/>
            <person name="Teucke M."/>
            <person name="Lanz C."/>
            <person name="Raddatz G."/>
            <person name="Osoegawa K."/>
            <person name="Zhu B."/>
            <person name="Rapp A."/>
            <person name="Widaa S."/>
            <person name="Langford C."/>
            <person name="Yang F."/>
            <person name="Schuster S.C."/>
            <person name="Carter N.P."/>
            <person name="Harrow J."/>
            <person name="Ning Z."/>
            <person name="Herrero J."/>
            <person name="Searle S.M."/>
            <person name="Enright A."/>
            <person name="Geisler R."/>
            <person name="Plasterk R.H."/>
            <person name="Lee C."/>
            <person name="Westerfield M."/>
            <person name="de Jong P.J."/>
            <person name="Zon L.I."/>
            <person name="Postlethwait J.H."/>
            <person name="Nusslein-Volhard C."/>
            <person name="Hubbard T.J."/>
            <person name="Roest Crollius H."/>
            <person name="Rogers J."/>
            <person name="Stemple D.L."/>
        </authorList>
    </citation>
    <scope>NUCLEOTIDE SEQUENCE [LARGE SCALE GENOMIC DNA]</scope>
</reference>
<keyword evidence="4 5" id="KW-0802">TPR repeat</keyword>
<dbReference type="Proteomes" id="UP000000437">
    <property type="component" value="Chromosome 16"/>
</dbReference>
<reference evidence="7" key="1">
    <citation type="submission" date="2006-10" db="EMBL/GenBank/DDBJ databases">
        <authorList>
            <consortium name="NIH - Zebrafish Gene Collection (ZGC) project"/>
        </authorList>
    </citation>
    <scope>NUCLEOTIDE SEQUENCE [LARGE SCALE MRNA]</scope>
    <source>
        <tissue evidence="7">Skin</tissue>
    </source>
</reference>
<evidence type="ECO:0000256" key="1">
    <source>
        <dbReference type="ARBA" id="ARBA00004496"/>
    </source>
</evidence>
<dbReference type="Pfam" id="PF00515">
    <property type="entry name" value="TPR_1"/>
    <property type="match status" value="1"/>
</dbReference>
<reference evidence="9" key="6">
    <citation type="journal article" date="2019" name="Mol. Brain">
        <title>Brain transcriptome analysis of a familial Alzheimer's disease-like mutation in the zebrafish presenilin 1 gene implies effects on energy production.</title>
        <authorList>
            <person name="Newman M."/>
            <person name="Hin N."/>
            <person name="Pederson S."/>
            <person name="Lardelli M."/>
        </authorList>
    </citation>
    <scope>NUCLEOTIDE SEQUENCE</scope>
</reference>
<evidence type="ECO:0000256" key="2">
    <source>
        <dbReference type="ARBA" id="ARBA00022490"/>
    </source>
</evidence>
<dbReference type="PROSITE" id="PS50005">
    <property type="entry name" value="TPR"/>
    <property type="match status" value="1"/>
</dbReference>
<proteinExistence type="evidence at transcript level"/>
<dbReference type="OrthoDB" id="2942533at2759"/>
<dbReference type="InterPro" id="IPR011990">
    <property type="entry name" value="TPR-like_helical_dom_sf"/>
</dbReference>
<dbReference type="PANTHER" id="PTHR45984">
    <property type="entry name" value="RNA (RNA) POLYMERASE II ASSOCIATED PROTEIN HOMOLOG"/>
    <property type="match status" value="1"/>
</dbReference>
<keyword evidence="8" id="KW-1185">Reference proteome</keyword>
<dbReference type="GeneID" id="768178"/>
<accession>Q08BM1</accession>
<dbReference type="AlphaFoldDB" id="Q08BM1"/>
<evidence type="ECO:0000256" key="4">
    <source>
        <dbReference type="ARBA" id="ARBA00022803"/>
    </source>
</evidence>
<dbReference type="InterPro" id="IPR051982">
    <property type="entry name" value="CiliaryAsmbly_MitoImport"/>
</dbReference>
<reference evidence="9" key="7">
    <citation type="submission" date="2025-04" db="UniProtKB">
        <authorList>
            <consortium name="RefSeq"/>
        </authorList>
    </citation>
    <scope>IDENTIFICATION</scope>
</reference>
<evidence type="ECO:0000313" key="10">
    <source>
        <dbReference type="ZFIN" id="ZDB-GENE-061013-512"/>
    </source>
</evidence>
<name>Q08BM1_DANRE</name>
<keyword evidence="3" id="KW-0677">Repeat</keyword>
<dbReference type="CTD" id="768178"/>
<feature type="repeat" description="TPR" evidence="5">
    <location>
        <begin position="484"/>
        <end position="517"/>
    </location>
</feature>
<dbReference type="PhylomeDB" id="Q08BM1"/>
<dbReference type="SUPFAM" id="SSF48452">
    <property type="entry name" value="TPR-like"/>
    <property type="match status" value="2"/>
</dbReference>
<evidence type="ECO:0000256" key="6">
    <source>
        <dbReference type="SAM" id="MobiDB-lite"/>
    </source>
</evidence>
<dbReference type="KEGG" id="dre:768178"/>
<dbReference type="ZFIN" id="ZDB-GENE-061013-512">
    <property type="gene designation" value="spag1b"/>
</dbReference>
<evidence type="ECO:0000313" key="9">
    <source>
        <dbReference type="RefSeq" id="NP_001070789.1"/>
    </source>
</evidence>
<reference evidence="9" key="4">
    <citation type="journal article" date="2014" name="Development">
        <title>Systematic discovery of novel ciliary genes through functional genomics in the zebrafish.</title>
        <authorList>
            <person name="Choksi S.P."/>
            <person name="Babu D."/>
            <person name="Lau D."/>
            <person name="Yu X."/>
            <person name="Roy S."/>
        </authorList>
    </citation>
    <scope>NUCLEOTIDE SEQUENCE</scope>
</reference>
<evidence type="ECO:0000313" key="7">
    <source>
        <dbReference type="EMBL" id="AAI24659.1"/>
    </source>
</evidence>
<reference evidence="9" key="5">
    <citation type="journal article" date="2016" name="BMC Genomics">
        <title>Gene evolution and gene expression after whole genome duplication in fish: the PhyloFish database.</title>
        <authorList>
            <person name="Pasquier J."/>
            <person name="Cabau C."/>
            <person name="Nguyen T."/>
            <person name="Jouanno E."/>
            <person name="Severac D."/>
            <person name="Braasch I."/>
            <person name="Journot L."/>
            <person name="Pontarotti P."/>
            <person name="Klopp C."/>
            <person name="Postlethwait J.H."/>
            <person name="Guiguen Y."/>
            <person name="Bobe J."/>
        </authorList>
    </citation>
    <scope>NUCLEOTIDE SEQUENCE</scope>
</reference>
<gene>
    <name evidence="9 10" type="primary">spag1b</name>
    <name evidence="7 9" type="synonym">zgc:153288</name>
</gene>
<dbReference type="Gene3D" id="1.25.40.10">
    <property type="entry name" value="Tetratricopeptide repeat domain"/>
    <property type="match status" value="2"/>
</dbReference>
<evidence type="ECO:0000256" key="3">
    <source>
        <dbReference type="ARBA" id="ARBA00022737"/>
    </source>
</evidence>
<organism evidence="7">
    <name type="scientific">Danio rerio</name>
    <name type="common">Zebrafish</name>
    <name type="synonym">Brachydanio rerio</name>
    <dbReference type="NCBI Taxonomy" id="7955"/>
    <lineage>
        <taxon>Eukaryota</taxon>
        <taxon>Metazoa</taxon>
        <taxon>Chordata</taxon>
        <taxon>Craniata</taxon>
        <taxon>Vertebrata</taxon>
        <taxon>Euteleostomi</taxon>
        <taxon>Actinopterygii</taxon>
        <taxon>Neopterygii</taxon>
        <taxon>Teleostei</taxon>
        <taxon>Ostariophysi</taxon>
        <taxon>Cypriniformes</taxon>
        <taxon>Danionidae</taxon>
        <taxon>Danioninae</taxon>
        <taxon>Danio</taxon>
    </lineage>
</organism>
<evidence type="ECO:0000256" key="5">
    <source>
        <dbReference type="PROSITE-ProRule" id="PRU00339"/>
    </source>
</evidence>
<feature type="compositionally biased region" description="Basic and acidic residues" evidence="6">
    <location>
        <begin position="371"/>
        <end position="425"/>
    </location>
</feature>
<comment type="subcellular location">
    <subcellularLocation>
        <location evidence="1">Cytoplasm</location>
    </subcellularLocation>
</comment>
<protein>
    <submittedName>
        <fullName evidence="9">Uncharacterized protein LOC768178</fullName>
    </submittedName>
    <submittedName>
        <fullName evidence="7">Zgc:153288</fullName>
    </submittedName>
</protein>
<dbReference type="PANTHER" id="PTHR45984:SF3">
    <property type="entry name" value="SPERM-ASSOCIATED ANTIGEN 1"/>
    <property type="match status" value="1"/>
</dbReference>